<dbReference type="KEGG" id="scv:A4G25_12145"/>
<name>A0A143PDR0_9STAP</name>
<evidence type="ECO:0000313" key="5">
    <source>
        <dbReference type="Proteomes" id="UP000595942"/>
    </source>
</evidence>
<keyword evidence="1" id="KW-0472">Membrane</keyword>
<evidence type="ECO:0000313" key="2">
    <source>
        <dbReference type="EMBL" id="QQS83891.1"/>
    </source>
</evidence>
<organism evidence="3 4">
    <name type="scientific">Staphylococcus condimenti</name>
    <dbReference type="NCBI Taxonomy" id="70255"/>
    <lineage>
        <taxon>Bacteria</taxon>
        <taxon>Bacillati</taxon>
        <taxon>Bacillota</taxon>
        <taxon>Bacilli</taxon>
        <taxon>Bacillales</taxon>
        <taxon>Staphylococcaceae</taxon>
        <taxon>Staphylococcus</taxon>
    </lineage>
</organism>
<feature type="transmembrane region" description="Helical" evidence="1">
    <location>
        <begin position="6"/>
        <end position="29"/>
    </location>
</feature>
<accession>A0A143PDR0</accession>
<dbReference type="AlphaFoldDB" id="A0A143PDR0"/>
<reference evidence="2 5" key="2">
    <citation type="submission" date="2021-01" db="EMBL/GenBank/DDBJ databases">
        <title>FDA dAtabase for Regulatory Grade micrObial Sequences (FDA-ARGOS): Supporting development and validation of Infectious Disease Dx tests.</title>
        <authorList>
            <person name="Sproer C."/>
            <person name="Gronow S."/>
            <person name="Severitt S."/>
            <person name="Schroder I."/>
            <person name="Tallon L."/>
            <person name="Sadzewicz L."/>
            <person name="Zhao X."/>
            <person name="Boylan J."/>
            <person name="Ott S."/>
            <person name="Bowen H."/>
            <person name="Vavikolanu K."/>
            <person name="Mehta A."/>
            <person name="Aluvathingal J."/>
            <person name="Nadendla S."/>
            <person name="Lowell S."/>
            <person name="Myers T."/>
            <person name="Yan Y."/>
            <person name="Sichtig H."/>
        </authorList>
    </citation>
    <scope>NUCLEOTIDE SEQUENCE [LARGE SCALE GENOMIC DNA]</scope>
    <source>
        <strain evidence="2 5">FDAARGOS_1148</strain>
    </source>
</reference>
<dbReference type="OrthoDB" id="1651016at2"/>
<sequence>MDYLGQFAIAHLILHVVCICVAFWALNALRLDQFFKKGYPVQVQVLLIFISIVIGTGVSNFIIDLLQFSTQLKYLGK</sequence>
<keyword evidence="5" id="KW-1185">Reference proteome</keyword>
<dbReference type="EMBL" id="CP068073">
    <property type="protein sequence ID" value="QQS83891.1"/>
    <property type="molecule type" value="Genomic_DNA"/>
</dbReference>
<proteinExistence type="predicted"/>
<gene>
    <name evidence="3" type="ORF">EIG99_04335</name>
    <name evidence="2" type="ORF">I6J05_06320</name>
</gene>
<evidence type="ECO:0000256" key="1">
    <source>
        <dbReference type="SAM" id="Phobius"/>
    </source>
</evidence>
<keyword evidence="1" id="KW-0812">Transmembrane</keyword>
<dbReference type="EMBL" id="RQTE01000074">
    <property type="protein sequence ID" value="RZI03098.1"/>
    <property type="molecule type" value="Genomic_DNA"/>
</dbReference>
<dbReference type="InterPro" id="IPR009526">
    <property type="entry name" value="DUF1146"/>
</dbReference>
<feature type="transmembrane region" description="Helical" evidence="1">
    <location>
        <begin position="41"/>
        <end position="63"/>
    </location>
</feature>
<keyword evidence="1" id="KW-1133">Transmembrane helix</keyword>
<evidence type="ECO:0000313" key="4">
    <source>
        <dbReference type="Proteomes" id="UP000293854"/>
    </source>
</evidence>
<reference evidence="3 4" key="1">
    <citation type="submission" date="2018-11" db="EMBL/GenBank/DDBJ databases">
        <title>Genomic profiling of Staphylococcus species from a Poultry farm system in KwaZulu-Natal, South Africa.</title>
        <authorList>
            <person name="Amoako D.G."/>
            <person name="Somboro A.M."/>
            <person name="Abia A.L.K."/>
            <person name="Bester L.A."/>
            <person name="Essack S.Y."/>
        </authorList>
    </citation>
    <scope>NUCLEOTIDE SEQUENCE [LARGE SCALE GENOMIC DNA]</scope>
    <source>
        <strain evidence="3 4">SA11</strain>
    </source>
</reference>
<dbReference type="RefSeq" id="WP_047132351.1">
    <property type="nucleotide sequence ID" value="NZ_CP015114.1"/>
</dbReference>
<evidence type="ECO:0000313" key="3">
    <source>
        <dbReference type="EMBL" id="RZI03098.1"/>
    </source>
</evidence>
<dbReference type="NCBIfam" id="TIGR02327">
    <property type="entry name" value="int_mem_ywzB"/>
    <property type="match status" value="1"/>
</dbReference>
<dbReference type="Pfam" id="PF06612">
    <property type="entry name" value="DUF1146"/>
    <property type="match status" value="1"/>
</dbReference>
<dbReference type="Proteomes" id="UP000595942">
    <property type="component" value="Chromosome"/>
</dbReference>
<dbReference type="GeneID" id="93726111"/>
<protein>
    <submittedName>
        <fullName evidence="3">DUF1146 domain-containing protein</fullName>
    </submittedName>
</protein>
<dbReference type="Proteomes" id="UP000293854">
    <property type="component" value="Unassembled WGS sequence"/>
</dbReference>